<reference evidence="3" key="1">
    <citation type="submission" date="2019-03" db="EMBL/GenBank/DDBJ databases">
        <title>Lake Tanganyika Metagenome-Assembled Genomes (MAGs).</title>
        <authorList>
            <person name="Tran P."/>
        </authorList>
    </citation>
    <scope>NUCLEOTIDE SEQUENCE</scope>
    <source>
        <strain evidence="3">M_DeepCast_400m_m2_100</strain>
    </source>
</reference>
<dbReference type="AlphaFoldDB" id="A0A938BNG4"/>
<name>A0A938BNG4_UNCEI</name>
<protein>
    <submittedName>
        <fullName evidence="3">Uncharacterized protein</fullName>
    </submittedName>
</protein>
<proteinExistence type="predicted"/>
<feature type="chain" id="PRO_5036944408" evidence="2">
    <location>
        <begin position="40"/>
        <end position="859"/>
    </location>
</feature>
<dbReference type="Proteomes" id="UP000748308">
    <property type="component" value="Unassembled WGS sequence"/>
</dbReference>
<feature type="region of interest" description="Disordered" evidence="1">
    <location>
        <begin position="401"/>
        <end position="421"/>
    </location>
</feature>
<accession>A0A938BNG4</accession>
<dbReference type="EMBL" id="VGIY01000086">
    <property type="protein sequence ID" value="MBM3317178.1"/>
    <property type="molecule type" value="Genomic_DNA"/>
</dbReference>
<evidence type="ECO:0000313" key="3">
    <source>
        <dbReference type="EMBL" id="MBM3317178.1"/>
    </source>
</evidence>
<feature type="non-terminal residue" evidence="3">
    <location>
        <position position="859"/>
    </location>
</feature>
<sequence length="859" mass="92063">MRATLRAPVLAATAFSLTAGALSLSAGALSLSAGAPAAAAPATPSGVAAPAPFAETEATRLRPRLAAVEGRGVVLTDRAVYRFQPESEAWTLLTAADGLPAAPLTGFSLTADDLWVFGAGASRTAARFDDWQSHGPPRAAVGTIVFDVEADADYAYAGGEAGAARFDRYVLEWDAIPPPPGGPWGAVGDVAVGGDRVWFALERGVAEYRKATERLRVDSLLGQLAAPRVLALRQTSRHLWAVTDRGLARYDKDLESWTSFAPGVELPDARIHQATLVGEDLWLGTDAGLWRYAAASGIWRRDDTADGMPGERVLGFTRERGLWVLTERACAWYDEASARWIDFTNAVPLLPGEPREIGWIGDALVLLGRGRAAYALRGSEGNPALFAFRARAILAGGPEGALGPDGLPGDAPESERGAAGVPVAEGGARRRFTLDEAGLGYRHSAQGALTLKGGATVYVEDDASRSAGESAFDHLIADTRVDLALHGRMGAERSLHGLYDTTDPNNAAYLLHYRGGRDDRLRAAAAGEVDPQQFETELAPLAGLRGGWLRLEGGRRTADAGRRLATGDVWAGERRVYPGREVFHGRRTVYRLAHRHLVPDSERIRLDRELLRAAVDYTIDWRQGSFTLAEHLLLDDDASIEAAYLYEIAADASPAAIDTSLSPDRLLYAGAVGLSPSDRLFLGFTGASWSPSGESRARSLGAAARYEARGEQSFLRVIPEVAAGGADSTALAASVALRARRRGLELTGRVRRMGAGFATLEDRRTRLGRLSGDSRLSGRWDLAPQWQAIVDWDETRSLLPADSSGRGGGRGREALLGGTLRFLGGNLPQVSLRQTVVRTDSLDVRQEKHVRRAEIEYAP</sequence>
<feature type="signal peptide" evidence="2">
    <location>
        <begin position="1"/>
        <end position="39"/>
    </location>
</feature>
<dbReference type="Gene3D" id="2.130.10.10">
    <property type="entry name" value="YVTN repeat-like/Quinoprotein amine dehydrogenase"/>
    <property type="match status" value="1"/>
</dbReference>
<keyword evidence="2" id="KW-0732">Signal</keyword>
<evidence type="ECO:0000256" key="1">
    <source>
        <dbReference type="SAM" id="MobiDB-lite"/>
    </source>
</evidence>
<evidence type="ECO:0000256" key="2">
    <source>
        <dbReference type="SAM" id="SignalP"/>
    </source>
</evidence>
<organism evidence="3 4">
    <name type="scientific">Eiseniibacteriota bacterium</name>
    <dbReference type="NCBI Taxonomy" id="2212470"/>
    <lineage>
        <taxon>Bacteria</taxon>
        <taxon>Candidatus Eiseniibacteriota</taxon>
    </lineage>
</organism>
<comment type="caution">
    <text evidence="3">The sequence shown here is derived from an EMBL/GenBank/DDBJ whole genome shotgun (WGS) entry which is preliminary data.</text>
</comment>
<evidence type="ECO:0000313" key="4">
    <source>
        <dbReference type="Proteomes" id="UP000748308"/>
    </source>
</evidence>
<dbReference type="InterPro" id="IPR015943">
    <property type="entry name" value="WD40/YVTN_repeat-like_dom_sf"/>
</dbReference>
<gene>
    <name evidence="3" type="ORF">FJY75_04930</name>
</gene>